<dbReference type="GO" id="GO:1990726">
    <property type="term" value="C:Lsm1-7-Pat1 complex"/>
    <property type="evidence" value="ECO:0007669"/>
    <property type="project" value="TreeGrafter"/>
</dbReference>
<keyword evidence="4 6" id="KW-0694">RNA-binding</keyword>
<evidence type="ECO:0000256" key="5">
    <source>
        <dbReference type="ARBA" id="ARBA00023274"/>
    </source>
</evidence>
<dbReference type="SMART" id="SM00651">
    <property type="entry name" value="Sm"/>
    <property type="match status" value="1"/>
</dbReference>
<comment type="subunit">
    <text evidence="6">Component of the heptameric LSM1-LSM7 complex that forms a seven-membered ring structure with a donut shape.</text>
</comment>
<dbReference type="CDD" id="cd01728">
    <property type="entry name" value="LSm1"/>
    <property type="match status" value="1"/>
</dbReference>
<dbReference type="PANTHER" id="PTHR15588">
    <property type="entry name" value="LSM1"/>
    <property type="match status" value="1"/>
</dbReference>
<keyword evidence="3 6" id="KW-0507">mRNA processing</keyword>
<accession>A0A0D2PEM7</accession>
<dbReference type="Gene3D" id="2.30.30.100">
    <property type="match status" value="1"/>
</dbReference>
<dbReference type="InterPro" id="IPR001163">
    <property type="entry name" value="Sm_dom_euk/arc"/>
</dbReference>
<comment type="function">
    <text evidence="6">Component of the cytoplasmic LSM1-LSM7 complex which is involved in mRNA degradation.</text>
</comment>
<keyword evidence="9" id="KW-1185">Reference proteome</keyword>
<name>A0A0D2PEM7_HYPSF</name>
<proteinExistence type="inferred from homology"/>
<dbReference type="PANTHER" id="PTHR15588:SF8">
    <property type="entry name" value="U6 SNRNA-ASSOCIATED SM-LIKE PROTEIN LSM1"/>
    <property type="match status" value="1"/>
</dbReference>
<dbReference type="OrthoDB" id="10263346at2759"/>
<reference evidence="9" key="1">
    <citation type="submission" date="2014-04" db="EMBL/GenBank/DDBJ databases">
        <title>Evolutionary Origins and Diversification of the Mycorrhizal Mutualists.</title>
        <authorList>
            <consortium name="DOE Joint Genome Institute"/>
            <consortium name="Mycorrhizal Genomics Consortium"/>
            <person name="Kohler A."/>
            <person name="Kuo A."/>
            <person name="Nagy L.G."/>
            <person name="Floudas D."/>
            <person name="Copeland A."/>
            <person name="Barry K.W."/>
            <person name="Cichocki N."/>
            <person name="Veneault-Fourrey C."/>
            <person name="LaButti K."/>
            <person name="Lindquist E.A."/>
            <person name="Lipzen A."/>
            <person name="Lundell T."/>
            <person name="Morin E."/>
            <person name="Murat C."/>
            <person name="Riley R."/>
            <person name="Ohm R."/>
            <person name="Sun H."/>
            <person name="Tunlid A."/>
            <person name="Henrissat B."/>
            <person name="Grigoriev I.V."/>
            <person name="Hibbett D.S."/>
            <person name="Martin F."/>
        </authorList>
    </citation>
    <scope>NUCLEOTIDE SEQUENCE [LARGE SCALE GENOMIC DNA]</scope>
    <source>
        <strain evidence="9">FD-334 SS-4</strain>
    </source>
</reference>
<dbReference type="InterPro" id="IPR047575">
    <property type="entry name" value="Sm"/>
</dbReference>
<dbReference type="GO" id="GO:0003729">
    <property type="term" value="F:mRNA binding"/>
    <property type="evidence" value="ECO:0007669"/>
    <property type="project" value="TreeGrafter"/>
</dbReference>
<feature type="domain" description="Sm" evidence="7">
    <location>
        <begin position="8"/>
        <end position="83"/>
    </location>
</feature>
<evidence type="ECO:0000256" key="3">
    <source>
        <dbReference type="ARBA" id="ARBA00022664"/>
    </source>
</evidence>
<keyword evidence="2 6" id="KW-0963">Cytoplasm</keyword>
<dbReference type="SUPFAM" id="SSF50182">
    <property type="entry name" value="Sm-like ribonucleoproteins"/>
    <property type="match status" value="1"/>
</dbReference>
<evidence type="ECO:0000256" key="4">
    <source>
        <dbReference type="ARBA" id="ARBA00022884"/>
    </source>
</evidence>
<evidence type="ECO:0000313" key="9">
    <source>
        <dbReference type="Proteomes" id="UP000054270"/>
    </source>
</evidence>
<comment type="similarity">
    <text evidence="1 6">Belongs to the snRNP Sm proteins family.</text>
</comment>
<dbReference type="Proteomes" id="UP000054270">
    <property type="component" value="Unassembled WGS sequence"/>
</dbReference>
<dbReference type="GO" id="GO:1990904">
    <property type="term" value="C:ribonucleoprotein complex"/>
    <property type="evidence" value="ECO:0007669"/>
    <property type="project" value="UniProtKB-KW"/>
</dbReference>
<dbReference type="GO" id="GO:0000290">
    <property type="term" value="P:deadenylation-dependent decapping of nuclear-transcribed mRNA"/>
    <property type="evidence" value="ECO:0007669"/>
    <property type="project" value="TreeGrafter"/>
</dbReference>
<sequence>MDSLIPFTTSGSLVDCVDRKMLVILRDGRKLHGVLRSYDQFANLVLEDTVERIYHGSAFAESWHGLYLIRGENVVLLGEIDLDREDDVPLKQVAYDKLVDFHRAEAEAKKEREEIKSQILYEQKGFCKEGGEGDGY</sequence>
<evidence type="ECO:0000256" key="1">
    <source>
        <dbReference type="ARBA" id="ARBA00006850"/>
    </source>
</evidence>
<evidence type="ECO:0000256" key="2">
    <source>
        <dbReference type="ARBA" id="ARBA00022490"/>
    </source>
</evidence>
<protein>
    <recommendedName>
        <fullName evidence="6">U6 snRNA-associated Sm-like protein LSm1</fullName>
    </recommendedName>
</protein>
<dbReference type="AlphaFoldDB" id="A0A0D2PEM7"/>
<comment type="subcellular location">
    <subcellularLocation>
        <location evidence="6">Cytoplasm</location>
    </subcellularLocation>
    <subcellularLocation>
        <location evidence="6">Cytoplasm</location>
        <location evidence="6">P-body</location>
    </subcellularLocation>
</comment>
<keyword evidence="5 6" id="KW-0687">Ribonucleoprotein</keyword>
<evidence type="ECO:0000259" key="7">
    <source>
        <dbReference type="PROSITE" id="PS52002"/>
    </source>
</evidence>
<dbReference type="InterPro" id="IPR044642">
    <property type="entry name" value="PTHR15588"/>
</dbReference>
<dbReference type="PROSITE" id="PS52002">
    <property type="entry name" value="SM"/>
    <property type="match status" value="1"/>
</dbReference>
<evidence type="ECO:0000313" key="8">
    <source>
        <dbReference type="EMBL" id="KJA29199.1"/>
    </source>
</evidence>
<dbReference type="InterPro" id="IPR010920">
    <property type="entry name" value="LSM_dom_sf"/>
</dbReference>
<dbReference type="OMA" id="DQFANLM"/>
<dbReference type="GO" id="GO:0000932">
    <property type="term" value="C:P-body"/>
    <property type="evidence" value="ECO:0007669"/>
    <property type="project" value="UniProtKB-SubCell"/>
</dbReference>
<gene>
    <name evidence="6" type="primary">LSM1</name>
    <name evidence="8" type="ORF">HYPSUDRAFT_498380</name>
</gene>
<dbReference type="GO" id="GO:0006397">
    <property type="term" value="P:mRNA processing"/>
    <property type="evidence" value="ECO:0007669"/>
    <property type="project" value="UniProtKB-UniRule"/>
</dbReference>
<dbReference type="EMBL" id="KN817519">
    <property type="protein sequence ID" value="KJA29199.1"/>
    <property type="molecule type" value="Genomic_DNA"/>
</dbReference>
<evidence type="ECO:0000256" key="6">
    <source>
        <dbReference type="RuleBase" id="RU365047"/>
    </source>
</evidence>
<dbReference type="Pfam" id="PF01423">
    <property type="entry name" value="LSM"/>
    <property type="match status" value="1"/>
</dbReference>
<dbReference type="STRING" id="945553.A0A0D2PEM7"/>
<dbReference type="InterPro" id="IPR034104">
    <property type="entry name" value="Lsm1"/>
</dbReference>
<organism evidence="8 9">
    <name type="scientific">Hypholoma sublateritium (strain FD-334 SS-4)</name>
    <dbReference type="NCBI Taxonomy" id="945553"/>
    <lineage>
        <taxon>Eukaryota</taxon>
        <taxon>Fungi</taxon>
        <taxon>Dikarya</taxon>
        <taxon>Basidiomycota</taxon>
        <taxon>Agaricomycotina</taxon>
        <taxon>Agaricomycetes</taxon>
        <taxon>Agaricomycetidae</taxon>
        <taxon>Agaricales</taxon>
        <taxon>Agaricineae</taxon>
        <taxon>Strophariaceae</taxon>
        <taxon>Hypholoma</taxon>
    </lineage>
</organism>